<dbReference type="EMBL" id="LN853652">
    <property type="protein sequence ID" value="CRY96370.1"/>
    <property type="molecule type" value="Genomic_DNA"/>
</dbReference>
<proteinExistence type="predicted"/>
<protein>
    <recommendedName>
        <fullName evidence="2">Histidine phosphatase family protein</fullName>
    </recommendedName>
</protein>
<name>A0A0H5Q4L4_9ZZZZ</name>
<reference evidence="1" key="2">
    <citation type="submission" date="2015-07" db="EMBL/GenBank/DDBJ databases">
        <title>Plasmids, circular viruses and viroids from rat gut.</title>
        <authorList>
            <person name="Jorgensen T.J."/>
            <person name="Hansen M.A."/>
            <person name="Xu Z."/>
            <person name="Tabak M.A."/>
            <person name="Sorensen S.J."/>
            <person name="Hansen L.H."/>
        </authorList>
    </citation>
    <scope>NUCLEOTIDE SEQUENCE</scope>
    <source>
        <plasmid evidence="1">pRGFK1071</plasmid>
    </source>
</reference>
<accession>A0A0H5Q4L4</accession>
<dbReference type="InterPro" id="IPR013078">
    <property type="entry name" value="His_Pase_superF_clade-1"/>
</dbReference>
<keyword evidence="1" id="KW-0614">Plasmid</keyword>
<sequence>MHGVWLPQYWRLQWRDRTGISPAFPRHDYHDDPPVPPRYCQGSLRPKLMLTRIWLICAAAPARVTFPGDEPAPPHALKRAAALAQTLPAGPRVFAAPSRRATQTAAAMGLSATPDIALAEANFGRWAGRDPADVMAEEPQGLAAWISDPATAPHDGDSFVTLHTRMSTWLSVRATEGGLIVAITHAGPMRAAVLFALGAPMSAARHIDLSPLDMTQLSHDGLRWVWKAGAGGFPSL</sequence>
<dbReference type="InterPro" id="IPR029033">
    <property type="entry name" value="His_PPase_superfam"/>
</dbReference>
<dbReference type="SUPFAM" id="SSF53254">
    <property type="entry name" value="Phosphoglycerate mutase-like"/>
    <property type="match status" value="1"/>
</dbReference>
<evidence type="ECO:0000313" key="1">
    <source>
        <dbReference type="EMBL" id="CRY96370.1"/>
    </source>
</evidence>
<geneLocation type="plasmid" evidence="1">
    <name>pRGFK1071</name>
</geneLocation>
<dbReference type="Gene3D" id="3.40.50.1240">
    <property type="entry name" value="Phosphoglycerate mutase-like"/>
    <property type="match status" value="1"/>
</dbReference>
<reference evidence="1" key="1">
    <citation type="submission" date="2015-06" db="EMBL/GenBank/DDBJ databases">
        <authorList>
            <person name="Joergensen T."/>
        </authorList>
    </citation>
    <scope>NUCLEOTIDE SEQUENCE</scope>
    <source>
        <plasmid evidence="1">pRGFK1071</plasmid>
    </source>
</reference>
<dbReference type="AlphaFoldDB" id="A0A0H5Q4L4"/>
<evidence type="ECO:0008006" key="2">
    <source>
        <dbReference type="Google" id="ProtNLM"/>
    </source>
</evidence>
<organism evidence="1">
    <name type="scientific">uncultured prokaryote</name>
    <dbReference type="NCBI Taxonomy" id="198431"/>
    <lineage>
        <taxon>unclassified sequences</taxon>
        <taxon>environmental samples</taxon>
    </lineage>
</organism>
<dbReference type="Pfam" id="PF00300">
    <property type="entry name" value="His_Phos_1"/>
    <property type="match status" value="1"/>
</dbReference>